<reference evidence="15" key="1">
    <citation type="submission" date="2011-08" db="EMBL/GenBank/DDBJ databases">
        <title>The draft genome of Latimeria chalumnae.</title>
        <authorList>
            <person name="Di Palma F."/>
            <person name="Alfoldi J."/>
            <person name="Johnson J."/>
            <person name="Berlin A."/>
            <person name="Gnerre S."/>
            <person name="Jaffe D."/>
            <person name="MacCallum I."/>
            <person name="Young S."/>
            <person name="Walker B.J."/>
            <person name="Lander E."/>
            <person name="Lindblad-Toh K."/>
        </authorList>
    </citation>
    <scope>NUCLEOTIDE SEQUENCE [LARGE SCALE GENOMIC DNA]</scope>
    <source>
        <strain evidence="15">Wild caught</strain>
    </source>
</reference>
<evidence type="ECO:0000256" key="11">
    <source>
        <dbReference type="ARBA" id="ARBA00023295"/>
    </source>
</evidence>
<dbReference type="InterPro" id="IPR052252">
    <property type="entry name" value="CEMIP/CEMIP2"/>
</dbReference>
<evidence type="ECO:0000256" key="12">
    <source>
        <dbReference type="PROSITE-ProRule" id="PRU01375"/>
    </source>
</evidence>
<evidence type="ECO:0000256" key="8">
    <source>
        <dbReference type="ARBA" id="ARBA00022801"/>
    </source>
</evidence>
<dbReference type="GO" id="GO:0005886">
    <property type="term" value="C:plasma membrane"/>
    <property type="evidence" value="ECO:0007669"/>
    <property type="project" value="UniProtKB-SubCell"/>
</dbReference>
<evidence type="ECO:0000256" key="3">
    <source>
        <dbReference type="ARBA" id="ARBA00007586"/>
    </source>
</evidence>
<dbReference type="eggNOG" id="ENOG502QR85">
    <property type="taxonomic scope" value="Eukaryota"/>
</dbReference>
<evidence type="ECO:0000256" key="9">
    <source>
        <dbReference type="ARBA" id="ARBA00023136"/>
    </source>
</evidence>
<dbReference type="EMBL" id="AFYH01020428">
    <property type="status" value="NOT_ANNOTATED_CDS"/>
    <property type="molecule type" value="Genomic_DNA"/>
</dbReference>
<dbReference type="InterPro" id="IPR055401">
    <property type="entry name" value="CEMIP_beta-hel_dom"/>
</dbReference>
<dbReference type="OMA" id="YPRNTIF"/>
<evidence type="ECO:0000256" key="2">
    <source>
        <dbReference type="ARBA" id="ARBA00004236"/>
    </source>
</evidence>
<protein>
    <recommendedName>
        <fullName evidence="4">hyaluronoglucosaminidase</fullName>
        <ecNumber evidence="4">3.2.1.35</ecNumber>
    </recommendedName>
</protein>
<comment type="similarity">
    <text evidence="3">Belongs to the CEMIP family.</text>
</comment>
<evidence type="ECO:0000256" key="7">
    <source>
        <dbReference type="ARBA" id="ARBA00022737"/>
    </source>
</evidence>
<keyword evidence="15" id="KW-1185">Reference proteome</keyword>
<dbReference type="PROSITE" id="PS52031">
    <property type="entry name" value="GG_LECTIN"/>
    <property type="match status" value="1"/>
</dbReference>
<dbReference type="Pfam" id="PF24605">
    <property type="entry name" value="CEMIP_X"/>
    <property type="match status" value="1"/>
</dbReference>
<dbReference type="InterPro" id="IPR055400">
    <property type="entry name" value="CEMIP_X"/>
</dbReference>
<evidence type="ECO:0000259" key="13">
    <source>
        <dbReference type="PROSITE" id="PS51484"/>
    </source>
</evidence>
<keyword evidence="10" id="KW-0325">Glycoprotein</keyword>
<dbReference type="InterPro" id="IPR019316">
    <property type="entry name" value="G8_domain"/>
</dbReference>
<keyword evidence="6 12" id="KW-0430">Lectin</keyword>
<keyword evidence="5" id="KW-1003">Cell membrane</keyword>
<evidence type="ECO:0000256" key="1">
    <source>
        <dbReference type="ARBA" id="ARBA00000251"/>
    </source>
</evidence>
<dbReference type="Pfam" id="PF15711">
    <property type="entry name" value="ILEI"/>
    <property type="match status" value="1"/>
</dbReference>
<dbReference type="PANTHER" id="PTHR15535">
    <property type="entry name" value="TRANSMEMBRANE PROTEIN 2-RELATED"/>
    <property type="match status" value="1"/>
</dbReference>
<dbReference type="InterPro" id="IPR039473">
    <property type="entry name" value="TMEM2_PANDER-like"/>
</dbReference>
<name>H3AUA8_LATCH</name>
<dbReference type="EMBL" id="AFYH01020429">
    <property type="status" value="NOT_ANNOTATED_CDS"/>
    <property type="molecule type" value="Genomic_DNA"/>
</dbReference>
<dbReference type="Bgee" id="ENSLACG00000011648">
    <property type="expression patterns" value="Expressed in chordate pharynx and 2 other cell types or tissues"/>
</dbReference>
<keyword evidence="11" id="KW-0326">Glycosidase</keyword>
<sequence>DNCPDTNTNLLPWNPGHNEKKRILIRRGLSLRLESSATVHSIVIEERGKLIFQDKPGKTIILRARYILIRSGGGLHIGSGSCPYNSTAIISLYGKSTEEKDVENFGKKFIGVDKGGILELHGKKPLSWTLLDRTLYPGGLQYGSYKFEKYWGSRGINIRIIDEGTAHVLVSERFDTHLMLNESRRLREFLNSQPPGRIVAIAVGDSAARGLTTDTRQYVKETLRSKYIGHLGYRQPWALVGTLGGSIFSVTEDKRQYNGNGSTGTAVARRDFQAYDGTIFTVTAYSEWVKGVPHSGFQVEVSRGIVLDLADDATSWLPGNRIVIASTDYSMYQAEEFNLLPCPECRVNQVKIYGNPLYLHMGEVVDGIDMRAEVGLLSRNILIKGEMESSCYGQNNCQFFKYDTFGGQIKIQRNFGSVHMSGVELSKLGQQILGSYPVHFHLAGDVDQKGGYDPQTYLNNLAIHHCFSRCIAIHGTNGLLINDTIGYDTLGHCFFLEDGVKQRNTFYHNLGLLTKPGTILPTDRNETMCLALRNNVYGNYTPVPSTDCMAVSTFWIANPNNNLINNAAAGAQDVGIWFIFHRVPTGLSKGKYPEGQAEFTPLGIFYNNRAHSNFKAGLFIGKGIKTTKASAENPREYLTVDIARFHPHQDANPEKSRVPAIIDGLIAFKNNDHGAWARGGDIVFRNSGFSDNGIGLTLASDGTFPTDEGSSLEVRESIFVGESNNVGCHGGLNNYWGKGANREYRTLPRNKTFPVRGFQIYDGPVRLMKCTFKKFTPTADRYSSAIGFFMKNSWQISPQNNISQTKMERSVGLKVFFGKAGQWFGTNDYDGDKTSIFHDLDGSVTGYQDVFVARADNYLVRHPGCLTIPRWNAVLCNGKYAQLYIQARRPENLVLSVAREIYPSYPLRLQGVNRGALYQQYQPAVMLQQAYILHWDGRAPEEVILYPINFNRGDWIQVALCYPKGTTFKITSDINQRQTGKVHSVEYYVSATSLETVLNSAKKKLYYFDNKSGYLFLHVQAQYARKGHSYCSKHGCERVKITAHMIPKDPWACSSNPFPKSASMTQVKRLSVSERATAPCSHCGAPQVAISSDPSRKYIRIQIQSLIRTEPHNKPRAAFIKVNDEVFLFKQRGLFFVVIDACSGNVFICTEKEKFYIINITQKVSLLNCKLSPSFLPPFSMKYCIKEVNINFFIKLGSAKPIYLFNKGSFAMLGYKGLVKPSWVKICNRGPGLKSASLQHYVPLKLTEYKCSSVAKENRKAAKVSMHL</sequence>
<evidence type="ECO:0000313" key="15">
    <source>
        <dbReference type="Proteomes" id="UP000008672"/>
    </source>
</evidence>
<dbReference type="GO" id="GO:0030246">
    <property type="term" value="F:carbohydrate binding"/>
    <property type="evidence" value="ECO:0007669"/>
    <property type="project" value="UniProtKB-UniRule"/>
</dbReference>
<proteinExistence type="inferred from homology"/>
<dbReference type="EMBL" id="AFYH01020427">
    <property type="status" value="NOT_ANNOTATED_CDS"/>
    <property type="molecule type" value="Genomic_DNA"/>
</dbReference>
<dbReference type="HOGENOM" id="CLU_005606_0_0_1"/>
<feature type="domain" description="G8" evidence="13">
    <location>
        <begin position="11"/>
        <end position="133"/>
    </location>
</feature>
<evidence type="ECO:0000256" key="5">
    <source>
        <dbReference type="ARBA" id="ARBA00022475"/>
    </source>
</evidence>
<dbReference type="InParanoid" id="H3AUA8"/>
<reference evidence="14" key="3">
    <citation type="submission" date="2025-09" db="UniProtKB">
        <authorList>
            <consortium name="Ensembl"/>
        </authorList>
    </citation>
    <scope>IDENTIFICATION</scope>
</reference>
<dbReference type="EMBL" id="AFYH01020426">
    <property type="status" value="NOT_ANNOTATED_CDS"/>
    <property type="molecule type" value="Genomic_DNA"/>
</dbReference>
<dbReference type="Proteomes" id="UP000008672">
    <property type="component" value="Unassembled WGS sequence"/>
</dbReference>
<dbReference type="Ensembl" id="ENSLACT00000013325.1">
    <property type="protein sequence ID" value="ENSLACP00000013229.1"/>
    <property type="gene ID" value="ENSLACG00000011648.1"/>
</dbReference>
<comment type="subcellular location">
    <subcellularLocation>
        <location evidence="2">Cell membrane</location>
    </subcellularLocation>
</comment>
<dbReference type="AlphaFoldDB" id="H3AUA8"/>
<dbReference type="STRING" id="7897.ENSLACP00000013229"/>
<dbReference type="EC" id="3.2.1.35" evidence="4"/>
<dbReference type="GO" id="GO:0004415">
    <property type="term" value="F:hyalurononglucosaminidase activity"/>
    <property type="evidence" value="ECO:0007669"/>
    <property type="project" value="UniProtKB-EC"/>
</dbReference>
<comment type="catalytic activity">
    <reaction evidence="1">
        <text>Random hydrolysis of (1-&gt;4)-linkages between N-acetyl-beta-D-glucosamine and D-glucuronate residues in hyaluronate.</text>
        <dbReference type="EC" id="3.2.1.35"/>
    </reaction>
</comment>
<accession>H3AUA8</accession>
<dbReference type="PANTHER" id="PTHR15535:SF24">
    <property type="entry name" value="HYALURONOGLUCOSAMINIDASE"/>
    <property type="match status" value="1"/>
</dbReference>
<keyword evidence="8" id="KW-0378">Hydrolase</keyword>
<dbReference type="SUPFAM" id="SSF51126">
    <property type="entry name" value="Pectin lyase-like"/>
    <property type="match status" value="1"/>
</dbReference>
<dbReference type="Pfam" id="PF10162">
    <property type="entry name" value="G8"/>
    <property type="match status" value="1"/>
</dbReference>
<dbReference type="GeneTree" id="ENSGT00940000153636"/>
<evidence type="ECO:0000256" key="10">
    <source>
        <dbReference type="ARBA" id="ARBA00023180"/>
    </source>
</evidence>
<reference evidence="14" key="2">
    <citation type="submission" date="2025-08" db="UniProtKB">
        <authorList>
            <consortium name="Ensembl"/>
        </authorList>
    </citation>
    <scope>IDENTIFICATION</scope>
</reference>
<keyword evidence="7" id="KW-0677">Repeat</keyword>
<dbReference type="InterPro" id="IPR039477">
    <property type="entry name" value="ILEI/PANDER_dom"/>
</dbReference>
<keyword evidence="9" id="KW-0472">Membrane</keyword>
<gene>
    <name evidence="14" type="primary">LOC102355176</name>
</gene>
<dbReference type="Pfam" id="PF24606">
    <property type="entry name" value="CEMIP_beta-hel"/>
    <property type="match status" value="1"/>
</dbReference>
<dbReference type="CDD" id="cd13938">
    <property type="entry name" value="PANDER_like_TMEM2"/>
    <property type="match status" value="1"/>
</dbReference>
<dbReference type="InterPro" id="IPR011050">
    <property type="entry name" value="Pectin_lyase_fold/virulence"/>
</dbReference>
<evidence type="ECO:0000256" key="6">
    <source>
        <dbReference type="ARBA" id="ARBA00022734"/>
    </source>
</evidence>
<evidence type="ECO:0000256" key="4">
    <source>
        <dbReference type="ARBA" id="ARBA00012774"/>
    </source>
</evidence>
<dbReference type="SMART" id="SM01225">
    <property type="entry name" value="G8"/>
    <property type="match status" value="1"/>
</dbReference>
<organism evidence="14 15">
    <name type="scientific">Latimeria chalumnae</name>
    <name type="common">Coelacanth</name>
    <dbReference type="NCBI Taxonomy" id="7897"/>
    <lineage>
        <taxon>Eukaryota</taxon>
        <taxon>Metazoa</taxon>
        <taxon>Chordata</taxon>
        <taxon>Craniata</taxon>
        <taxon>Vertebrata</taxon>
        <taxon>Euteleostomi</taxon>
        <taxon>Coelacanthiformes</taxon>
        <taxon>Coelacanthidae</taxon>
        <taxon>Latimeria</taxon>
    </lineage>
</organism>
<evidence type="ECO:0000313" key="14">
    <source>
        <dbReference type="Ensembl" id="ENSLACP00000013229.1"/>
    </source>
</evidence>
<dbReference type="PROSITE" id="PS51484">
    <property type="entry name" value="G8"/>
    <property type="match status" value="1"/>
</dbReference>